<protein>
    <submittedName>
        <fullName evidence="2">Uncharacterized protein</fullName>
    </submittedName>
</protein>
<keyword evidence="3" id="KW-1185">Reference proteome</keyword>
<proteinExistence type="predicted"/>
<reference evidence="2" key="2">
    <citation type="submission" date="2020-05" db="UniProtKB">
        <authorList>
            <consortium name="EnsemblMetazoa"/>
        </authorList>
    </citation>
    <scope>IDENTIFICATION</scope>
    <source>
        <strain evidence="2">A-37</strain>
    </source>
</reference>
<dbReference type="Proteomes" id="UP000075883">
    <property type="component" value="Unassembled WGS sequence"/>
</dbReference>
<dbReference type="VEuPathDB" id="VectorBase:ACUA008753"/>
<organism evidence="2 3">
    <name type="scientific">Anopheles culicifacies</name>
    <dbReference type="NCBI Taxonomy" id="139723"/>
    <lineage>
        <taxon>Eukaryota</taxon>
        <taxon>Metazoa</taxon>
        <taxon>Ecdysozoa</taxon>
        <taxon>Arthropoda</taxon>
        <taxon>Hexapoda</taxon>
        <taxon>Insecta</taxon>
        <taxon>Pterygota</taxon>
        <taxon>Neoptera</taxon>
        <taxon>Endopterygota</taxon>
        <taxon>Diptera</taxon>
        <taxon>Nematocera</taxon>
        <taxon>Culicoidea</taxon>
        <taxon>Culicidae</taxon>
        <taxon>Anophelinae</taxon>
        <taxon>Anopheles</taxon>
        <taxon>culicifacies species complex</taxon>
    </lineage>
</organism>
<evidence type="ECO:0000313" key="2">
    <source>
        <dbReference type="EnsemblMetazoa" id="ACUA008753-PA"/>
    </source>
</evidence>
<reference evidence="3" key="1">
    <citation type="submission" date="2013-09" db="EMBL/GenBank/DDBJ databases">
        <title>The Genome Sequence of Anopheles culicifacies species A.</title>
        <authorList>
            <consortium name="The Broad Institute Genomics Platform"/>
            <person name="Neafsey D.E."/>
            <person name="Besansky N."/>
            <person name="Howell P."/>
            <person name="Walton C."/>
            <person name="Young S.K."/>
            <person name="Zeng Q."/>
            <person name="Gargeya S."/>
            <person name="Fitzgerald M."/>
            <person name="Haas B."/>
            <person name="Abouelleil A."/>
            <person name="Allen A.W."/>
            <person name="Alvarado L."/>
            <person name="Arachchi H.M."/>
            <person name="Berlin A.M."/>
            <person name="Chapman S.B."/>
            <person name="Gainer-Dewar J."/>
            <person name="Goldberg J."/>
            <person name="Griggs A."/>
            <person name="Gujja S."/>
            <person name="Hansen M."/>
            <person name="Howarth C."/>
            <person name="Imamovic A."/>
            <person name="Ireland A."/>
            <person name="Larimer J."/>
            <person name="McCowan C."/>
            <person name="Murphy C."/>
            <person name="Pearson M."/>
            <person name="Poon T.W."/>
            <person name="Priest M."/>
            <person name="Roberts A."/>
            <person name="Saif S."/>
            <person name="Shea T."/>
            <person name="Sisk P."/>
            <person name="Sykes S."/>
            <person name="Wortman J."/>
            <person name="Nusbaum C."/>
            <person name="Birren B."/>
        </authorList>
    </citation>
    <scope>NUCLEOTIDE SEQUENCE [LARGE SCALE GENOMIC DNA]</scope>
    <source>
        <strain evidence="3">A-37</strain>
    </source>
</reference>
<feature type="region of interest" description="Disordered" evidence="1">
    <location>
        <begin position="1"/>
        <end position="20"/>
    </location>
</feature>
<sequence>MSLQNGAANPGNDGKPIRTPTGSFSDLLSTYGMVYHEWHALATQCPHCIGVPACRANQTIPKVTCTPAIVNQTVIQLSTLYKNVSEFMATSSKYSCVKVVFRNQGYQDDTFAVQGCTAGTNSICKQPTYDFNGSLNCSYVYNSGRSLHNPAQNPFTSALLSVAIIIGALVISS</sequence>
<dbReference type="EMBL" id="AXCM01005722">
    <property type="status" value="NOT_ANNOTATED_CDS"/>
    <property type="molecule type" value="Genomic_DNA"/>
</dbReference>
<accession>A0A182M3S6</accession>
<evidence type="ECO:0000256" key="1">
    <source>
        <dbReference type="SAM" id="MobiDB-lite"/>
    </source>
</evidence>
<name>A0A182M3S6_9DIPT</name>
<dbReference type="EnsemblMetazoa" id="ACUA008753-RA">
    <property type="protein sequence ID" value="ACUA008753-PA"/>
    <property type="gene ID" value="ACUA008753"/>
</dbReference>
<evidence type="ECO:0000313" key="3">
    <source>
        <dbReference type="Proteomes" id="UP000075883"/>
    </source>
</evidence>
<dbReference type="AlphaFoldDB" id="A0A182M3S6"/>